<dbReference type="SUPFAM" id="SSF89124">
    <property type="entry name" value="Nop domain"/>
    <property type="match status" value="1"/>
</dbReference>
<dbReference type="GO" id="GO:0005687">
    <property type="term" value="C:U4 snRNP"/>
    <property type="evidence" value="ECO:0007669"/>
    <property type="project" value="TreeGrafter"/>
</dbReference>
<dbReference type="GO" id="GO:0003723">
    <property type="term" value="F:RNA binding"/>
    <property type="evidence" value="ECO:0007669"/>
    <property type="project" value="UniProtKB-KW"/>
</dbReference>
<keyword evidence="3" id="KW-0507">mRNA processing</keyword>
<evidence type="ECO:0000313" key="12">
    <source>
        <dbReference type="Proteomes" id="UP000244803"/>
    </source>
</evidence>
<dbReference type="InterPro" id="IPR042239">
    <property type="entry name" value="Nop_C"/>
</dbReference>
<feature type="domain" description="Nop" evidence="10">
    <location>
        <begin position="219"/>
        <end position="329"/>
    </location>
</feature>
<dbReference type="GO" id="GO:0000244">
    <property type="term" value="P:spliceosomal tri-snRNP complex assembly"/>
    <property type="evidence" value="ECO:0007669"/>
    <property type="project" value="InterPro"/>
</dbReference>
<reference evidence="11" key="1">
    <citation type="submission" date="2022-07" db="EMBL/GenBank/DDBJ databases">
        <title>Evaluation of T. orientalis genome assembly methods using nanopore sequencing and analysis of variation between genomes.</title>
        <authorList>
            <person name="Yam J."/>
            <person name="Micallef M.L."/>
            <person name="Liu M."/>
            <person name="Djordjevic S.P."/>
            <person name="Bogema D.R."/>
            <person name="Jenkins C."/>
        </authorList>
    </citation>
    <scope>NUCLEOTIDE SEQUENCE</scope>
    <source>
        <strain evidence="11">Fish Creek</strain>
    </source>
</reference>
<dbReference type="OrthoDB" id="4771285at2759"/>
<accession>A0A976M8N5</accession>
<dbReference type="InterPro" id="IPR019175">
    <property type="entry name" value="Prp31_C"/>
</dbReference>
<dbReference type="Pfam" id="PF01798">
    <property type="entry name" value="Nop"/>
    <property type="match status" value="1"/>
</dbReference>
<organism evidence="11 12">
    <name type="scientific">Theileria orientalis</name>
    <dbReference type="NCBI Taxonomy" id="68886"/>
    <lineage>
        <taxon>Eukaryota</taxon>
        <taxon>Sar</taxon>
        <taxon>Alveolata</taxon>
        <taxon>Apicomplexa</taxon>
        <taxon>Aconoidasida</taxon>
        <taxon>Piroplasmida</taxon>
        <taxon>Theileriidae</taxon>
        <taxon>Theileria</taxon>
    </lineage>
</organism>
<dbReference type="Gene3D" id="1.10.246.90">
    <property type="entry name" value="Nop domain"/>
    <property type="match status" value="1"/>
</dbReference>
<dbReference type="AlphaFoldDB" id="A0A976M8N5"/>
<dbReference type="InterPro" id="IPR036070">
    <property type="entry name" value="Nop_dom_sf"/>
</dbReference>
<dbReference type="Proteomes" id="UP000244803">
    <property type="component" value="Chromosome 2"/>
</dbReference>
<evidence type="ECO:0000313" key="11">
    <source>
        <dbReference type="EMBL" id="UKJ90527.1"/>
    </source>
</evidence>
<dbReference type="EMBL" id="CP056068">
    <property type="protein sequence ID" value="UKJ90527.1"/>
    <property type="molecule type" value="Genomic_DNA"/>
</dbReference>
<sequence>MFFQGTLADSFLEDLENLENEDFDQDDPGLNKEPGLVESFESDEESPIVDAVEEYFNTSGSSENSFSSMVKDPEINSIVEKAKLLALDKNVKTSEISFIDQCNKTVLEIDKEIINIYNYVRDIYSKRFPKLESIVYSPLDYIAVVKRAQNESDFTKVDLTDLLPNTMIMAITVASTMASGTSLSTQVLNKALGACNEGMLLAEFRNDILVYLEGRMILIAPNVSVIIGSALTARLIAKVGSLENLAKIPSQNLMLIGADKNQNYIVNGIIHNCDIIQTSEPSVRRRAIKLVCGKVSLAAKIDLFKQHRNGQMGQEYRNLILQNLTKALEMPPAPMKKSLPVPEERVGRKRGGRRYRKMKEKYAMGEYQKYRNRLKFGTEAEDEFGLEIGDGLGMIGKGNYGKLTIQPKQNKIHIPKKRIVAMQSSGATNGMSSSLVFTPLQGIELCNPSLNKEVKRKSVLDNEGFVKVRKVQ</sequence>
<comment type="subcellular location">
    <subcellularLocation>
        <location evidence="1">Nucleus</location>
    </subcellularLocation>
</comment>
<evidence type="ECO:0000259" key="10">
    <source>
        <dbReference type="PROSITE" id="PS51358"/>
    </source>
</evidence>
<evidence type="ECO:0000256" key="4">
    <source>
        <dbReference type="ARBA" id="ARBA00022728"/>
    </source>
</evidence>
<keyword evidence="6" id="KW-0508">mRNA splicing</keyword>
<proteinExistence type="inferred from homology"/>
<name>A0A976M8N5_THEOR</name>
<dbReference type="Pfam" id="PF09785">
    <property type="entry name" value="Prp31_C"/>
    <property type="match status" value="1"/>
</dbReference>
<dbReference type="InterPro" id="IPR027105">
    <property type="entry name" value="Prp31"/>
</dbReference>
<dbReference type="PROSITE" id="PS51358">
    <property type="entry name" value="NOP"/>
    <property type="match status" value="1"/>
</dbReference>
<keyword evidence="5" id="KW-0694">RNA-binding</keyword>
<dbReference type="PANTHER" id="PTHR13904:SF0">
    <property type="entry name" value="U4_U6 SMALL NUCLEAR RIBONUCLEOPROTEIN PRP31"/>
    <property type="match status" value="1"/>
</dbReference>
<keyword evidence="8" id="KW-0687">Ribonucleoprotein</keyword>
<keyword evidence="4" id="KW-0747">Spliceosome</keyword>
<evidence type="ECO:0000256" key="6">
    <source>
        <dbReference type="ARBA" id="ARBA00023187"/>
    </source>
</evidence>
<evidence type="ECO:0000256" key="5">
    <source>
        <dbReference type="ARBA" id="ARBA00022884"/>
    </source>
</evidence>
<evidence type="ECO:0000256" key="2">
    <source>
        <dbReference type="ARBA" id="ARBA00005572"/>
    </source>
</evidence>
<dbReference type="GO" id="GO:0071011">
    <property type="term" value="C:precatalytic spliceosome"/>
    <property type="evidence" value="ECO:0007669"/>
    <property type="project" value="TreeGrafter"/>
</dbReference>
<evidence type="ECO:0000256" key="1">
    <source>
        <dbReference type="ARBA" id="ARBA00004123"/>
    </source>
</evidence>
<dbReference type="InterPro" id="IPR012976">
    <property type="entry name" value="NOSIC"/>
</dbReference>
<feature type="region of interest" description="Disordered" evidence="9">
    <location>
        <begin position="332"/>
        <end position="353"/>
    </location>
</feature>
<dbReference type="SMART" id="SM00931">
    <property type="entry name" value="NOSIC"/>
    <property type="match status" value="1"/>
</dbReference>
<dbReference type="InterPro" id="IPR002687">
    <property type="entry name" value="Nop_dom"/>
</dbReference>
<gene>
    <name evidence="11" type="ORF">MACJ_001461</name>
</gene>
<dbReference type="GO" id="GO:0046540">
    <property type="term" value="C:U4/U6 x U5 tri-snRNP complex"/>
    <property type="evidence" value="ECO:0007669"/>
    <property type="project" value="InterPro"/>
</dbReference>
<dbReference type="PANTHER" id="PTHR13904">
    <property type="entry name" value="PRE-MRNA SPLICING FACTOR PRP31"/>
    <property type="match status" value="1"/>
</dbReference>
<dbReference type="Gene3D" id="1.10.287.4070">
    <property type="match status" value="1"/>
</dbReference>
<evidence type="ECO:0000256" key="3">
    <source>
        <dbReference type="ARBA" id="ARBA00022664"/>
    </source>
</evidence>
<evidence type="ECO:0000256" key="8">
    <source>
        <dbReference type="ARBA" id="ARBA00023274"/>
    </source>
</evidence>
<protein>
    <submittedName>
        <fullName evidence="11">U4/U6 snRNP-associated protein</fullName>
    </submittedName>
</protein>
<comment type="similarity">
    <text evidence="2">Belongs to the PRP31 family.</text>
</comment>
<evidence type="ECO:0000256" key="9">
    <source>
        <dbReference type="SAM" id="MobiDB-lite"/>
    </source>
</evidence>
<keyword evidence="7" id="KW-0539">Nucleus</keyword>
<evidence type="ECO:0000256" key="7">
    <source>
        <dbReference type="ARBA" id="ARBA00023242"/>
    </source>
</evidence>